<dbReference type="PRINTS" id="PR00344">
    <property type="entry name" value="BCTRLSENSOR"/>
</dbReference>
<organism evidence="12 13">
    <name type="scientific">Paenibacillus whitsoniae</name>
    <dbReference type="NCBI Taxonomy" id="2496558"/>
    <lineage>
        <taxon>Bacteria</taxon>
        <taxon>Bacillati</taxon>
        <taxon>Bacillota</taxon>
        <taxon>Bacilli</taxon>
        <taxon>Bacillales</taxon>
        <taxon>Paenibacillaceae</taxon>
        <taxon>Paenibacillus</taxon>
    </lineage>
</organism>
<dbReference type="PANTHER" id="PTHR34220">
    <property type="entry name" value="SENSOR HISTIDINE KINASE YPDA"/>
    <property type="match status" value="1"/>
</dbReference>
<dbReference type="EMBL" id="RXHU01000015">
    <property type="protein sequence ID" value="RTE10616.1"/>
    <property type="molecule type" value="Genomic_DNA"/>
</dbReference>
<dbReference type="PANTHER" id="PTHR34220:SF7">
    <property type="entry name" value="SENSOR HISTIDINE KINASE YPDA"/>
    <property type="match status" value="1"/>
</dbReference>
<keyword evidence="7 12" id="KW-0418">Kinase</keyword>
<feature type="domain" description="HAMP" evidence="11">
    <location>
        <begin position="385"/>
        <end position="437"/>
    </location>
</feature>
<evidence type="ECO:0000256" key="8">
    <source>
        <dbReference type="ARBA" id="ARBA00023012"/>
    </source>
</evidence>
<dbReference type="PROSITE" id="PS50885">
    <property type="entry name" value="HAMP"/>
    <property type="match status" value="1"/>
</dbReference>
<evidence type="ECO:0000256" key="2">
    <source>
        <dbReference type="ARBA" id="ARBA00004651"/>
    </source>
</evidence>
<dbReference type="AlphaFoldDB" id="A0A3S0CE18"/>
<evidence type="ECO:0000259" key="11">
    <source>
        <dbReference type="PROSITE" id="PS50885"/>
    </source>
</evidence>
<dbReference type="InterPro" id="IPR010559">
    <property type="entry name" value="Sig_transdc_His_kin_internal"/>
</dbReference>
<dbReference type="InterPro" id="IPR004358">
    <property type="entry name" value="Sig_transdc_His_kin-like_C"/>
</dbReference>
<dbReference type="CDD" id="cd18773">
    <property type="entry name" value="PDC1_HK_sensor"/>
    <property type="match status" value="1"/>
</dbReference>
<gene>
    <name evidence="12" type="ORF">EJQ19_04895</name>
</gene>
<evidence type="ECO:0000256" key="3">
    <source>
        <dbReference type="ARBA" id="ARBA00012438"/>
    </source>
</evidence>
<dbReference type="InterPro" id="IPR050640">
    <property type="entry name" value="Bact_2-comp_sensor_kinase"/>
</dbReference>
<dbReference type="OrthoDB" id="9776552at2"/>
<evidence type="ECO:0000313" key="13">
    <source>
        <dbReference type="Proteomes" id="UP000276128"/>
    </source>
</evidence>
<proteinExistence type="predicted"/>
<sequence length="667" mass="75344">MRLQYECEPRPPIDFKIPLFTITCCIKLTLSILYDSFALCSCIAQFSRQIATFSRNLPPISFIMEVRRCAADMFKKNLSFKLIASLSALIMVVFLISGYVTYTVYLKMFTGEISKQFAKANEQAAARVEFQIQNMYKSTNYIVFHPYIEDILRRSAERAEDTFYNRLLDQDELTRLLNQISIDEPKLSSMYVYNTKGSGYFFENNSGTVIPLSDADYTAIKQSLEGSNGEIVWKAMRISSIESSGYKNVISAARYMKNKQQELYGILILFWDESLFGAMLDDLTKGENAQVVLLDDRNHVVYTNHKKDGYDLEALLQAADSQTVNIGGQPIYVSRSTTQGSHMTLISALSLQSFSQKSRGIFQIALYSGLVSTGLASLLIFFTGRRLLGPLRTLVAGMKKLRGGRFDTRIRISTQDELAFLGHSFNEMAANIESLVKEVYERKLHEREAELTALQAQLNPHFLYNTLDTIYMKLYLGEYDEQAAQLVLSLSGLLRYALQSPNTHTTVQDEIEHIQKYINIQSARIGGRLETFIHVDEGVEELPVIRLILQPLVENAFVHAFSQMSRICILRIKAYLQEPEVLCIEVSDNGKGMAEEQVEAVLQLQERRLDEAQEAPKRGGIGLKTVIRRVNLLYGPPYGLTILSEPDSGTTMKLVLPARTGEGGRLT</sequence>
<evidence type="ECO:0000256" key="9">
    <source>
        <dbReference type="ARBA" id="ARBA00023136"/>
    </source>
</evidence>
<evidence type="ECO:0000256" key="1">
    <source>
        <dbReference type="ARBA" id="ARBA00000085"/>
    </source>
</evidence>
<dbReference type="SUPFAM" id="SSF158472">
    <property type="entry name" value="HAMP domain-like"/>
    <property type="match status" value="1"/>
</dbReference>
<keyword evidence="13" id="KW-1185">Reference proteome</keyword>
<comment type="caution">
    <text evidence="12">The sequence shown here is derived from an EMBL/GenBank/DDBJ whole genome shotgun (WGS) entry which is preliminary data.</text>
</comment>
<evidence type="ECO:0000256" key="6">
    <source>
        <dbReference type="ARBA" id="ARBA00022679"/>
    </source>
</evidence>
<comment type="catalytic activity">
    <reaction evidence="1">
        <text>ATP + protein L-histidine = ADP + protein N-phospho-L-histidine.</text>
        <dbReference type="EC" id="2.7.13.3"/>
    </reaction>
</comment>
<keyword evidence="10" id="KW-1133">Transmembrane helix</keyword>
<dbReference type="SMART" id="SM00304">
    <property type="entry name" value="HAMP"/>
    <property type="match status" value="1"/>
</dbReference>
<keyword evidence="9 10" id="KW-0472">Membrane</keyword>
<evidence type="ECO:0000313" key="12">
    <source>
        <dbReference type="EMBL" id="RTE10616.1"/>
    </source>
</evidence>
<evidence type="ECO:0000256" key="10">
    <source>
        <dbReference type="SAM" id="Phobius"/>
    </source>
</evidence>
<keyword evidence="6" id="KW-0808">Transferase</keyword>
<dbReference type="Gene3D" id="6.10.340.10">
    <property type="match status" value="1"/>
</dbReference>
<keyword evidence="10" id="KW-0812">Transmembrane</keyword>
<dbReference type="InterPro" id="IPR003660">
    <property type="entry name" value="HAMP_dom"/>
</dbReference>
<keyword evidence="4" id="KW-1003">Cell membrane</keyword>
<dbReference type="InterPro" id="IPR036890">
    <property type="entry name" value="HATPase_C_sf"/>
</dbReference>
<dbReference type="GO" id="GO:0000155">
    <property type="term" value="F:phosphorelay sensor kinase activity"/>
    <property type="evidence" value="ECO:0007669"/>
    <property type="project" value="InterPro"/>
</dbReference>
<dbReference type="GO" id="GO:0005886">
    <property type="term" value="C:plasma membrane"/>
    <property type="evidence" value="ECO:0007669"/>
    <property type="project" value="UniProtKB-SubCell"/>
</dbReference>
<evidence type="ECO:0000256" key="4">
    <source>
        <dbReference type="ARBA" id="ARBA00022475"/>
    </source>
</evidence>
<dbReference type="SUPFAM" id="SSF55874">
    <property type="entry name" value="ATPase domain of HSP90 chaperone/DNA topoisomerase II/histidine kinase"/>
    <property type="match status" value="1"/>
</dbReference>
<protein>
    <recommendedName>
        <fullName evidence="3">histidine kinase</fullName>
        <ecNumber evidence="3">2.7.13.3</ecNumber>
    </recommendedName>
</protein>
<name>A0A3S0CE18_9BACL</name>
<accession>A0A3S0CE18</accession>
<keyword evidence="8" id="KW-0902">Two-component regulatory system</keyword>
<reference evidence="12 13" key="1">
    <citation type="submission" date="2018-12" db="EMBL/GenBank/DDBJ databases">
        <title>Bacillus ochoae sp. nov., Paenibacillus whitsoniae sp. nov., Paenibacillus spiritus sp. nov. Isolated from the Mars Exploration Rover during spacecraft assembly.</title>
        <authorList>
            <person name="Seuylemezian A."/>
            <person name="Vaishampayan P."/>
        </authorList>
    </citation>
    <scope>NUCLEOTIDE SEQUENCE [LARGE SCALE GENOMIC DNA]</scope>
    <source>
        <strain evidence="12 13">MER 54</strain>
    </source>
</reference>
<feature type="transmembrane region" description="Helical" evidence="10">
    <location>
        <begin position="82"/>
        <end position="105"/>
    </location>
</feature>
<evidence type="ECO:0000256" key="7">
    <source>
        <dbReference type="ARBA" id="ARBA00022777"/>
    </source>
</evidence>
<dbReference type="Gene3D" id="3.30.565.10">
    <property type="entry name" value="Histidine kinase-like ATPase, C-terminal domain"/>
    <property type="match status" value="1"/>
</dbReference>
<dbReference type="CDD" id="cd06225">
    <property type="entry name" value="HAMP"/>
    <property type="match status" value="1"/>
</dbReference>
<dbReference type="InterPro" id="IPR003594">
    <property type="entry name" value="HATPase_dom"/>
</dbReference>
<comment type="subcellular location">
    <subcellularLocation>
        <location evidence="2">Cell membrane</location>
        <topology evidence="2">Multi-pass membrane protein</topology>
    </subcellularLocation>
</comment>
<dbReference type="Pfam" id="PF02518">
    <property type="entry name" value="HATPase_c"/>
    <property type="match status" value="1"/>
</dbReference>
<dbReference type="SMART" id="SM00387">
    <property type="entry name" value="HATPase_c"/>
    <property type="match status" value="1"/>
</dbReference>
<dbReference type="Proteomes" id="UP000276128">
    <property type="component" value="Unassembled WGS sequence"/>
</dbReference>
<evidence type="ECO:0000256" key="5">
    <source>
        <dbReference type="ARBA" id="ARBA00022553"/>
    </source>
</evidence>
<keyword evidence="5" id="KW-0597">Phosphoprotein</keyword>
<dbReference type="EC" id="2.7.13.3" evidence="3"/>
<dbReference type="Pfam" id="PF00672">
    <property type="entry name" value="HAMP"/>
    <property type="match status" value="1"/>
</dbReference>
<dbReference type="Pfam" id="PF06580">
    <property type="entry name" value="His_kinase"/>
    <property type="match status" value="1"/>
</dbReference>